<comment type="similarity">
    <text evidence="2">Belongs to the major facilitator superfamily. EmrB family.</text>
</comment>
<feature type="transmembrane region" description="Helical" evidence="8">
    <location>
        <begin position="214"/>
        <end position="235"/>
    </location>
</feature>
<dbReference type="InterPro" id="IPR020846">
    <property type="entry name" value="MFS_dom"/>
</dbReference>
<feature type="transmembrane region" description="Helical" evidence="8">
    <location>
        <begin position="470"/>
        <end position="488"/>
    </location>
</feature>
<feature type="transmembrane region" description="Helical" evidence="8">
    <location>
        <begin position="92"/>
        <end position="119"/>
    </location>
</feature>
<dbReference type="PRINTS" id="PR01036">
    <property type="entry name" value="TCRTETB"/>
</dbReference>
<evidence type="ECO:0000313" key="10">
    <source>
        <dbReference type="EMBL" id="WOC11382.1"/>
    </source>
</evidence>
<sequence length="508" mass="54005">MSVDDRTPEAATPETPDAPPPASVKLVIGLLLVATFVMILNETIMSVAIPVLMVDLNITASTAQWLTTAFMLTMAVVIPTTGFLLQRFSTRAVFITAMSLFTAGTLLAAVAPGFGILVIGRVIQASGTAAMIPLMITTVLTFIPEQRRGTVMGFISIVIAVAPATGPTISGAILDHLDWRWMFYFMLPIAALALILGIVLVRNITTPRKAPFDITSVLLSVVAFAGLIYGLNSIGEAATGDTPMPPWVPIVIGVVGLALFVWRQISLQATESALLDLRPFKTRTFTVGIIILLVAMAALFGAIMLLPLFMQNVWHASTMETGLVLLPGGLMMGLIAPFVGALYDKVGPRPLVTPGAILVTVALILLTTLNAEPATSEFWIFTNQEWKVVGIHVLLSLGLGSMMTPLMTSALGSVPPQMYSHASAIQNTLQQLAGAAGTALFITVMTRSMTSEIKNGVEPVLAQAHGIHQAFYWGAGFAILAVVLSLLVRRPKSAEETIEATAEPTPMH</sequence>
<feature type="transmembrane region" description="Helical" evidence="8">
    <location>
        <begin position="181"/>
        <end position="202"/>
    </location>
</feature>
<dbReference type="PANTHER" id="PTHR42718:SF9">
    <property type="entry name" value="MAJOR FACILITATOR SUPERFAMILY MULTIDRUG TRANSPORTER MFSC"/>
    <property type="match status" value="1"/>
</dbReference>
<dbReference type="PANTHER" id="PTHR42718">
    <property type="entry name" value="MAJOR FACILITATOR SUPERFAMILY MULTIDRUG TRANSPORTER MFSC"/>
    <property type="match status" value="1"/>
</dbReference>
<feature type="transmembrane region" description="Helical" evidence="8">
    <location>
        <begin position="150"/>
        <end position="169"/>
    </location>
</feature>
<keyword evidence="4" id="KW-1003">Cell membrane</keyword>
<name>A0AA97GUD2_9ACTN</name>
<feature type="transmembrane region" description="Helical" evidence="8">
    <location>
        <begin position="285"/>
        <end position="310"/>
    </location>
</feature>
<proteinExistence type="inferred from homology"/>
<feature type="transmembrane region" description="Helical" evidence="8">
    <location>
        <begin position="350"/>
        <end position="369"/>
    </location>
</feature>
<dbReference type="InterPro" id="IPR036259">
    <property type="entry name" value="MFS_trans_sf"/>
</dbReference>
<dbReference type="SUPFAM" id="SSF103473">
    <property type="entry name" value="MFS general substrate transporter"/>
    <property type="match status" value="1"/>
</dbReference>
<organism evidence="10">
    <name type="scientific">Gordonia sp. MP11Mi</name>
    <dbReference type="NCBI Taxonomy" id="3022769"/>
    <lineage>
        <taxon>Bacteria</taxon>
        <taxon>Bacillati</taxon>
        <taxon>Actinomycetota</taxon>
        <taxon>Actinomycetes</taxon>
        <taxon>Mycobacteriales</taxon>
        <taxon>Gordoniaceae</taxon>
        <taxon>Gordonia</taxon>
    </lineage>
</organism>
<dbReference type="GO" id="GO:0022857">
    <property type="term" value="F:transmembrane transporter activity"/>
    <property type="evidence" value="ECO:0007669"/>
    <property type="project" value="InterPro"/>
</dbReference>
<dbReference type="Gene3D" id="1.20.1720.10">
    <property type="entry name" value="Multidrug resistance protein D"/>
    <property type="match status" value="1"/>
</dbReference>
<protein>
    <submittedName>
        <fullName evidence="10">Riboflavin transporter RibZ</fullName>
    </submittedName>
</protein>
<evidence type="ECO:0000259" key="9">
    <source>
        <dbReference type="PROSITE" id="PS50850"/>
    </source>
</evidence>
<evidence type="ECO:0000256" key="3">
    <source>
        <dbReference type="ARBA" id="ARBA00022448"/>
    </source>
</evidence>
<dbReference type="InterPro" id="IPR004638">
    <property type="entry name" value="EmrB-like"/>
</dbReference>
<keyword evidence="3" id="KW-0813">Transport</keyword>
<evidence type="ECO:0000256" key="6">
    <source>
        <dbReference type="ARBA" id="ARBA00022989"/>
    </source>
</evidence>
<gene>
    <name evidence="10" type="primary">ribZ</name>
    <name evidence="10" type="ORF">MP11Mi_04500</name>
</gene>
<dbReference type="Gene3D" id="1.20.1250.20">
    <property type="entry name" value="MFS general substrate transporter like domains"/>
    <property type="match status" value="1"/>
</dbReference>
<feature type="transmembrane region" description="Helical" evidence="8">
    <location>
        <begin position="322"/>
        <end position="343"/>
    </location>
</feature>
<feature type="transmembrane region" description="Helical" evidence="8">
    <location>
        <begin position="26"/>
        <end position="53"/>
    </location>
</feature>
<feature type="transmembrane region" description="Helical" evidence="8">
    <location>
        <begin position="65"/>
        <end position="85"/>
    </location>
</feature>
<evidence type="ECO:0000256" key="7">
    <source>
        <dbReference type="ARBA" id="ARBA00023136"/>
    </source>
</evidence>
<evidence type="ECO:0000256" key="2">
    <source>
        <dbReference type="ARBA" id="ARBA00008537"/>
    </source>
</evidence>
<accession>A0AA97GUD2</accession>
<dbReference type="RefSeq" id="WP_420040699.1">
    <property type="nucleotide sequence ID" value="NZ_CP128986.1"/>
</dbReference>
<feature type="transmembrane region" description="Helical" evidence="8">
    <location>
        <begin position="432"/>
        <end position="450"/>
    </location>
</feature>
<feature type="domain" description="Major facilitator superfamily (MFS) profile" evidence="9">
    <location>
        <begin position="27"/>
        <end position="493"/>
    </location>
</feature>
<dbReference type="EMBL" id="CP128986">
    <property type="protein sequence ID" value="WOC11382.1"/>
    <property type="molecule type" value="Genomic_DNA"/>
</dbReference>
<dbReference type="AlphaFoldDB" id="A0AA97GUD2"/>
<dbReference type="PROSITE" id="PS50850">
    <property type="entry name" value="MFS"/>
    <property type="match status" value="1"/>
</dbReference>
<evidence type="ECO:0000256" key="8">
    <source>
        <dbReference type="SAM" id="Phobius"/>
    </source>
</evidence>
<feature type="transmembrane region" description="Helical" evidence="8">
    <location>
        <begin position="389"/>
        <end position="411"/>
    </location>
</feature>
<keyword evidence="5 8" id="KW-0812">Transmembrane</keyword>
<evidence type="ECO:0000256" key="4">
    <source>
        <dbReference type="ARBA" id="ARBA00022475"/>
    </source>
</evidence>
<comment type="subcellular location">
    <subcellularLocation>
        <location evidence="1">Cell membrane</location>
        <topology evidence="1">Multi-pass membrane protein</topology>
    </subcellularLocation>
</comment>
<dbReference type="CDD" id="cd17503">
    <property type="entry name" value="MFS_LmrB_MDR_like"/>
    <property type="match status" value="1"/>
</dbReference>
<dbReference type="InterPro" id="IPR011701">
    <property type="entry name" value="MFS"/>
</dbReference>
<reference evidence="10" key="1">
    <citation type="submission" date="2023-06" db="EMBL/GenBank/DDBJ databases">
        <title>Gordonia sp. nov. and Pseudochrobactrum sp. nov., two species isolated from the burying beetle Nicrophorus vespilloides.</title>
        <authorList>
            <person name="Poehlein A."/>
            <person name="Guzman J."/>
            <person name="Daniel R."/>
            <person name="Vilcinskas A."/>
        </authorList>
    </citation>
    <scope>NUCLEOTIDE SEQUENCE</scope>
    <source>
        <strain evidence="10">MP11Mi</strain>
    </source>
</reference>
<keyword evidence="6 8" id="KW-1133">Transmembrane helix</keyword>
<evidence type="ECO:0000256" key="1">
    <source>
        <dbReference type="ARBA" id="ARBA00004651"/>
    </source>
</evidence>
<evidence type="ECO:0000256" key="5">
    <source>
        <dbReference type="ARBA" id="ARBA00022692"/>
    </source>
</evidence>
<dbReference type="NCBIfam" id="TIGR00711">
    <property type="entry name" value="efflux_EmrB"/>
    <property type="match status" value="1"/>
</dbReference>
<dbReference type="GO" id="GO:0005886">
    <property type="term" value="C:plasma membrane"/>
    <property type="evidence" value="ECO:0007669"/>
    <property type="project" value="UniProtKB-SubCell"/>
</dbReference>
<keyword evidence="7 8" id="KW-0472">Membrane</keyword>
<feature type="transmembrane region" description="Helical" evidence="8">
    <location>
        <begin position="125"/>
        <end position="143"/>
    </location>
</feature>
<feature type="transmembrane region" description="Helical" evidence="8">
    <location>
        <begin position="247"/>
        <end position="265"/>
    </location>
</feature>
<dbReference type="Pfam" id="PF07690">
    <property type="entry name" value="MFS_1"/>
    <property type="match status" value="1"/>
</dbReference>